<evidence type="ECO:0000313" key="3">
    <source>
        <dbReference type="Proteomes" id="UP000032452"/>
    </source>
</evidence>
<comment type="caution">
    <text evidence="2">The sequence shown here is derived from an EMBL/GenBank/DDBJ whole genome shotgun (WGS) entry which is preliminary data.</text>
</comment>
<dbReference type="Proteomes" id="UP000032452">
    <property type="component" value="Unassembled WGS sequence"/>
</dbReference>
<keyword evidence="3" id="KW-1185">Reference proteome</keyword>
<dbReference type="OrthoDB" id="3078827at2"/>
<dbReference type="RefSeq" id="WP_045054428.1">
    <property type="nucleotide sequence ID" value="NZ_CAWMDP010000041.1"/>
</dbReference>
<name>A0A0D8ZT66_9CYAN</name>
<feature type="compositionally biased region" description="Polar residues" evidence="1">
    <location>
        <begin position="12"/>
        <end position="21"/>
    </location>
</feature>
<dbReference type="CDD" id="cd20745">
    <property type="entry name" value="FIX_RhsA_AHH_HNH-like"/>
    <property type="match status" value="1"/>
</dbReference>
<gene>
    <name evidence="2" type="ORF">UH38_09575</name>
</gene>
<protein>
    <submittedName>
        <fullName evidence="2">Uncharacterized protein</fullName>
    </submittedName>
</protein>
<dbReference type="EMBL" id="JYON01000008">
    <property type="protein sequence ID" value="KJH71958.1"/>
    <property type="molecule type" value="Genomic_DNA"/>
</dbReference>
<organism evidence="2 3">
    <name type="scientific">Aliterella atlantica CENA595</name>
    <dbReference type="NCBI Taxonomy" id="1618023"/>
    <lineage>
        <taxon>Bacteria</taxon>
        <taxon>Bacillati</taxon>
        <taxon>Cyanobacteriota</taxon>
        <taxon>Cyanophyceae</taxon>
        <taxon>Chroococcidiopsidales</taxon>
        <taxon>Aliterellaceae</taxon>
        <taxon>Aliterella</taxon>
    </lineage>
</organism>
<dbReference type="AlphaFoldDB" id="A0A0D8ZT66"/>
<feature type="region of interest" description="Disordered" evidence="1">
    <location>
        <begin position="1"/>
        <end position="41"/>
    </location>
</feature>
<feature type="compositionally biased region" description="Basic and acidic residues" evidence="1">
    <location>
        <begin position="22"/>
        <end position="41"/>
    </location>
</feature>
<evidence type="ECO:0000313" key="2">
    <source>
        <dbReference type="EMBL" id="KJH71958.1"/>
    </source>
</evidence>
<proteinExistence type="predicted"/>
<reference evidence="2 3" key="1">
    <citation type="submission" date="2015-02" db="EMBL/GenBank/DDBJ databases">
        <title>Draft genome of a novel marine cyanobacterium (Chroococcales) isolated from South Atlantic Ocean.</title>
        <authorList>
            <person name="Rigonato J."/>
            <person name="Alvarenga D.O."/>
            <person name="Branco L.H."/>
            <person name="Varani A.M."/>
            <person name="Brandini F.P."/>
            <person name="Fiore M.F."/>
        </authorList>
    </citation>
    <scope>NUCLEOTIDE SEQUENCE [LARGE SCALE GENOMIC DNA]</scope>
    <source>
        <strain evidence="2 3">CENA595</strain>
    </source>
</reference>
<sequence>MGLMAQVDRARSTLQSANEQLSEARELLGKPKQEAPKEPEEKGFFGKLKDNLSDIGHTVLDVAGLVPVIGAPADALNGVWYAAEGDWVNAGLSAAGIIPFVGEAAVAGKLGAKGVDALRGADEVADAAREAGEATAREAGQAAKVPGFSDIENAVITEARSMLQAEEMTQLRAAYAAGESVEVRIGGRMIQYEPNLPSSGMTAFGENGFFLGPEAFKSEAELVQTLLHETHRLSTSDIGRGAGVSGAVATSETNAAFEFAERAYRAAFEN</sequence>
<dbReference type="STRING" id="1618023.UH38_09575"/>
<evidence type="ECO:0000256" key="1">
    <source>
        <dbReference type="SAM" id="MobiDB-lite"/>
    </source>
</evidence>
<accession>A0A0D8ZT66</accession>